<dbReference type="EMBL" id="MF197383">
    <property type="protein sequence ID" value="ASJ78969.1"/>
    <property type="molecule type" value="Genomic_DNA"/>
</dbReference>
<keyword evidence="2" id="KW-1185">Reference proteome</keyword>
<name>A0A220NQP1_9CAUD</name>
<sequence>MAGYATATDLRNRWQRYPAGLSNEAAEVLLEDASTWLATTFPEIPEVASGRLASVLRIVVCAMVKRSLIADRTDNAEQVSDAGGPFTTSMTFRNAEGNFFITGQEREMIEKALNPGTTAFKNVSCGGW</sequence>
<protein>
    <recommendedName>
        <fullName evidence="3">Head-to-tail adaptor</fullName>
    </recommendedName>
</protein>
<evidence type="ECO:0008006" key="3">
    <source>
        <dbReference type="Google" id="ProtNLM"/>
    </source>
</evidence>
<accession>A0A220NQP1</accession>
<reference evidence="1" key="1">
    <citation type="submission" date="2017-06" db="EMBL/GenBank/DDBJ databases">
        <authorList>
            <person name="Guerrero Bustamante C.A."/>
            <person name="Bowman C.A."/>
            <person name="Russell D.A."/>
            <person name="Pope W.A."/>
            <person name="Jacobs-Sera D."/>
            <person name="Hatfull G.F."/>
        </authorList>
    </citation>
    <scope>NUCLEOTIDE SEQUENCE [LARGE SCALE GENOMIC DNA]</scope>
</reference>
<evidence type="ECO:0000313" key="2">
    <source>
        <dbReference type="Proteomes" id="UP000226097"/>
    </source>
</evidence>
<evidence type="ECO:0000313" key="1">
    <source>
        <dbReference type="EMBL" id="ASJ78969.1"/>
    </source>
</evidence>
<dbReference type="Proteomes" id="UP000226097">
    <property type="component" value="Segment"/>
</dbReference>
<dbReference type="KEGG" id="vg:40104336"/>
<dbReference type="RefSeq" id="YP_009626522.1">
    <property type="nucleotide sequence ID" value="NC_042139.2"/>
</dbReference>
<gene>
    <name evidence="1" type="primary">10</name>
    <name evidence="1" type="ORF">PBI_POUSHOU_10</name>
</gene>
<proteinExistence type="predicted"/>
<dbReference type="GeneID" id="40104336"/>
<organism evidence="1 2">
    <name type="scientific">Corynebacterium phage Poushou</name>
    <dbReference type="NCBI Taxonomy" id="2015851"/>
    <lineage>
        <taxon>Viruses</taxon>
        <taxon>Duplodnaviria</taxon>
        <taxon>Heunggongvirae</taxon>
        <taxon>Uroviricota</taxon>
        <taxon>Caudoviricetes</taxon>
        <taxon>Poushouvirus</taxon>
        <taxon>Poushouvirus Poushou</taxon>
    </lineage>
</organism>